<name>A0A060WXW9_ONCMY</name>
<gene>
    <name evidence="2" type="ORF">GSONMT00034528001</name>
</gene>
<organism evidence="2 3">
    <name type="scientific">Oncorhynchus mykiss</name>
    <name type="common">Rainbow trout</name>
    <name type="synonym">Salmo gairdneri</name>
    <dbReference type="NCBI Taxonomy" id="8022"/>
    <lineage>
        <taxon>Eukaryota</taxon>
        <taxon>Metazoa</taxon>
        <taxon>Chordata</taxon>
        <taxon>Craniata</taxon>
        <taxon>Vertebrata</taxon>
        <taxon>Euteleostomi</taxon>
        <taxon>Actinopterygii</taxon>
        <taxon>Neopterygii</taxon>
        <taxon>Teleostei</taxon>
        <taxon>Protacanthopterygii</taxon>
        <taxon>Salmoniformes</taxon>
        <taxon>Salmonidae</taxon>
        <taxon>Salmoninae</taxon>
        <taxon>Oncorhynchus</taxon>
    </lineage>
</organism>
<dbReference type="PANTHER" id="PTHR22803">
    <property type="entry name" value="MANNOSE, PHOSPHOLIPASE, LECTIN RECEPTOR RELATED"/>
    <property type="match status" value="1"/>
</dbReference>
<reference evidence="2" key="1">
    <citation type="journal article" date="2014" name="Nat. Commun.">
        <title>The rainbow trout genome provides novel insights into evolution after whole-genome duplication in vertebrates.</title>
        <authorList>
            <person name="Berthelot C."/>
            <person name="Brunet F."/>
            <person name="Chalopin D."/>
            <person name="Juanchich A."/>
            <person name="Bernard M."/>
            <person name="Noel B."/>
            <person name="Bento P."/>
            <person name="Da Silva C."/>
            <person name="Labadie K."/>
            <person name="Alberti A."/>
            <person name="Aury J.M."/>
            <person name="Louis A."/>
            <person name="Dehais P."/>
            <person name="Bardou P."/>
            <person name="Montfort J."/>
            <person name="Klopp C."/>
            <person name="Cabau C."/>
            <person name="Gaspin C."/>
            <person name="Thorgaard G.H."/>
            <person name="Boussaha M."/>
            <person name="Quillet E."/>
            <person name="Guyomard R."/>
            <person name="Galiana D."/>
            <person name="Bobe J."/>
            <person name="Volff J.N."/>
            <person name="Genet C."/>
            <person name="Wincker P."/>
            <person name="Jaillon O."/>
            <person name="Roest Crollius H."/>
            <person name="Guiguen Y."/>
        </authorList>
    </citation>
    <scope>NUCLEOTIDE SEQUENCE [LARGE SCALE GENOMIC DNA]</scope>
</reference>
<dbReference type="OrthoDB" id="441660at2759"/>
<evidence type="ECO:0000259" key="1">
    <source>
        <dbReference type="PROSITE" id="PS50041"/>
    </source>
</evidence>
<dbReference type="CDD" id="cd00037">
    <property type="entry name" value="CLECT"/>
    <property type="match status" value="1"/>
</dbReference>
<dbReference type="Pfam" id="PF00059">
    <property type="entry name" value="Lectin_C"/>
    <property type="match status" value="1"/>
</dbReference>
<dbReference type="InterPro" id="IPR001304">
    <property type="entry name" value="C-type_lectin-like"/>
</dbReference>
<dbReference type="AlphaFoldDB" id="A0A060WXW9"/>
<dbReference type="InterPro" id="IPR016187">
    <property type="entry name" value="CTDL_fold"/>
</dbReference>
<dbReference type="Gene3D" id="3.10.100.10">
    <property type="entry name" value="Mannose-Binding Protein A, subunit A"/>
    <property type="match status" value="1"/>
</dbReference>
<reference evidence="2" key="2">
    <citation type="submission" date="2014-03" db="EMBL/GenBank/DDBJ databases">
        <authorList>
            <person name="Genoscope - CEA"/>
        </authorList>
    </citation>
    <scope>NUCLEOTIDE SEQUENCE</scope>
</reference>
<dbReference type="InterPro" id="IPR016186">
    <property type="entry name" value="C-type_lectin-like/link_sf"/>
</dbReference>
<dbReference type="SMART" id="SM00034">
    <property type="entry name" value="CLECT"/>
    <property type="match status" value="1"/>
</dbReference>
<dbReference type="STRING" id="8022.A0A060WXW9"/>
<evidence type="ECO:0000313" key="3">
    <source>
        <dbReference type="Proteomes" id="UP000193380"/>
    </source>
</evidence>
<dbReference type="PaxDb" id="8022-A0A060WXW9"/>
<dbReference type="Proteomes" id="UP000193380">
    <property type="component" value="Unassembled WGS sequence"/>
</dbReference>
<evidence type="ECO:0000313" key="2">
    <source>
        <dbReference type="EMBL" id="CDQ71812.1"/>
    </source>
</evidence>
<dbReference type="InterPro" id="IPR050111">
    <property type="entry name" value="C-type_lectin/snaclec_domain"/>
</dbReference>
<feature type="domain" description="C-type lectin" evidence="1">
    <location>
        <begin position="1"/>
        <end position="139"/>
    </location>
</feature>
<proteinExistence type="predicted"/>
<sequence>MFVQTARTWPEAERHCMFLGANLASVHSSEESQFLQAVVLIKTGDFPLTWIGGYDAVQANVEKDRLWFWSDGSKFDHQNWAKDEPNNYKGAREPCVQMNFGGTVSPLSFTDPFIKLNVIHSKDAWNDELCGRRYPSVCSIRNCSIHQTIN</sequence>
<protein>
    <recommendedName>
        <fullName evidence="1">C-type lectin domain-containing protein</fullName>
    </recommendedName>
</protein>
<accession>A0A060WXW9</accession>
<dbReference type="EMBL" id="FR904792">
    <property type="protein sequence ID" value="CDQ71812.1"/>
    <property type="molecule type" value="Genomic_DNA"/>
</dbReference>
<dbReference type="PROSITE" id="PS50041">
    <property type="entry name" value="C_TYPE_LECTIN_2"/>
    <property type="match status" value="1"/>
</dbReference>
<dbReference type="SUPFAM" id="SSF56436">
    <property type="entry name" value="C-type lectin-like"/>
    <property type="match status" value="1"/>
</dbReference>